<sequence length="661" mass="73334">MRRRKQLSMVRSFSLSPLDDSGDLSTASSTNSGAFELRAVSPSRRRRRSVFVTMRSVGFNTLLVRRFWRLCSLLVRDKKSALLLAGLMFFVVSYEFVSYQVGLTNSRFYLVLGNKDQRGFWIQTALGLSLVFAISKTRALRTFLASTTGVHWRKIITKNLHGLYFADKNFYCVNVLKELGGELDNVDQRMTQDVDRFCMTLADALPAALIAPFTTAYYNYQAYVATGWIGPVSTVVFFLVFTLLNKFLLAPVVPRVYQQEKQEGRFRHAHARVKDHTESIAFLDGDPVEEAHMNTVLDDVVKAQQSVVNRQFPLSFGIHLFDYTGAILSLLVIAVPIFTGVYDSLTPQELAALISKNAFVSIYLISCYSSLVDLSGSVAVIAGNTHRISALMEKLLALSEELRELRAAEDNGSGDGKFPPEEGDGDDEAPTIELQDVTYSSPRDGSVLVDKLTWKIDDKRTAIITGPNGSGKTTLLRIIKGLRNADSGCVRVTNAHSIGFFPQQPWLTVGSLRKQLRYPLPEQCRAGLEDRDDEDAEMVSLLELTGLGNLLKSANGLDTEMDAAWYDTLSPGERQRLSWARLLYVRPRIAMLDEATAAIDVGLADKLIAQCLKSGINVVAICHKDCLAADSVLELRGTDGYWTGLVVQSAVSEKACQQRIM</sequence>
<reference evidence="1" key="1">
    <citation type="submission" date="2020-05" db="EMBL/GenBank/DDBJ databases">
        <title>Large-scale comparative analyses of tick genomes elucidate their genetic diversity and vector capacities.</title>
        <authorList>
            <person name="Jia N."/>
            <person name="Wang J."/>
            <person name="Shi W."/>
            <person name="Du L."/>
            <person name="Sun Y."/>
            <person name="Zhan W."/>
            <person name="Jiang J."/>
            <person name="Wang Q."/>
            <person name="Zhang B."/>
            <person name="Ji P."/>
            <person name="Sakyi L.B."/>
            <person name="Cui X."/>
            <person name="Yuan T."/>
            <person name="Jiang B."/>
            <person name="Yang W."/>
            <person name="Lam T.T.-Y."/>
            <person name="Chang Q."/>
            <person name="Ding S."/>
            <person name="Wang X."/>
            <person name="Zhu J."/>
            <person name="Ruan X."/>
            <person name="Zhao L."/>
            <person name="Wei J."/>
            <person name="Que T."/>
            <person name="Du C."/>
            <person name="Cheng J."/>
            <person name="Dai P."/>
            <person name="Han X."/>
            <person name="Huang E."/>
            <person name="Gao Y."/>
            <person name="Liu J."/>
            <person name="Shao H."/>
            <person name="Ye R."/>
            <person name="Li L."/>
            <person name="Wei W."/>
            <person name="Wang X."/>
            <person name="Wang C."/>
            <person name="Yang T."/>
            <person name="Huo Q."/>
            <person name="Li W."/>
            <person name="Guo W."/>
            <person name="Chen H."/>
            <person name="Zhou L."/>
            <person name="Ni X."/>
            <person name="Tian J."/>
            <person name="Zhou Y."/>
            <person name="Sheng Y."/>
            <person name="Liu T."/>
            <person name="Pan Y."/>
            <person name="Xia L."/>
            <person name="Li J."/>
            <person name="Zhao F."/>
            <person name="Cao W."/>
        </authorList>
    </citation>
    <scope>NUCLEOTIDE SEQUENCE</scope>
    <source>
        <strain evidence="1">Hyas-2018</strain>
    </source>
</reference>
<gene>
    <name evidence="1" type="ORF">HPB50_026921</name>
</gene>
<organism evidence="1 2">
    <name type="scientific">Hyalomma asiaticum</name>
    <name type="common">Tick</name>
    <dbReference type="NCBI Taxonomy" id="266040"/>
    <lineage>
        <taxon>Eukaryota</taxon>
        <taxon>Metazoa</taxon>
        <taxon>Ecdysozoa</taxon>
        <taxon>Arthropoda</taxon>
        <taxon>Chelicerata</taxon>
        <taxon>Arachnida</taxon>
        <taxon>Acari</taxon>
        <taxon>Parasitiformes</taxon>
        <taxon>Ixodida</taxon>
        <taxon>Ixodoidea</taxon>
        <taxon>Ixodidae</taxon>
        <taxon>Hyalomminae</taxon>
        <taxon>Hyalomma</taxon>
    </lineage>
</organism>
<evidence type="ECO:0000313" key="1">
    <source>
        <dbReference type="EMBL" id="KAH6940336.1"/>
    </source>
</evidence>
<keyword evidence="2" id="KW-1185">Reference proteome</keyword>
<comment type="caution">
    <text evidence="1">The sequence shown here is derived from an EMBL/GenBank/DDBJ whole genome shotgun (WGS) entry which is preliminary data.</text>
</comment>
<accession>A0ACB7SZF0</accession>
<dbReference type="EMBL" id="CM023482">
    <property type="protein sequence ID" value="KAH6940336.1"/>
    <property type="molecule type" value="Genomic_DNA"/>
</dbReference>
<evidence type="ECO:0000313" key="2">
    <source>
        <dbReference type="Proteomes" id="UP000821845"/>
    </source>
</evidence>
<name>A0ACB7SZF0_HYAAI</name>
<dbReference type="Proteomes" id="UP000821845">
    <property type="component" value="Chromosome 2"/>
</dbReference>
<proteinExistence type="predicted"/>
<protein>
    <submittedName>
        <fullName evidence="1">Uncharacterized protein</fullName>
    </submittedName>
</protein>